<reference evidence="1 2" key="1">
    <citation type="submission" date="2017-07" db="EMBL/GenBank/DDBJ databases">
        <title>Genome sequencing and assembly of Paenibacillus rigui.</title>
        <authorList>
            <person name="Mayilraj S."/>
        </authorList>
    </citation>
    <scope>NUCLEOTIDE SEQUENCE [LARGE SCALE GENOMIC DNA]</scope>
    <source>
        <strain evidence="1 2">JCM 16352</strain>
    </source>
</reference>
<protein>
    <submittedName>
        <fullName evidence="1">Uncharacterized protein</fullName>
    </submittedName>
</protein>
<dbReference type="AlphaFoldDB" id="A0A229UQM9"/>
<name>A0A229UQM9_9BACL</name>
<sequence length="64" mass="7334">MSRKTKFLLAIKPTAERGRSSSQGFDRGFLMLHQAIFTMLRKRSAEHPHVRRGGAFLFETSINI</sequence>
<proteinExistence type="predicted"/>
<dbReference type="Proteomes" id="UP000215509">
    <property type="component" value="Unassembled WGS sequence"/>
</dbReference>
<keyword evidence="2" id="KW-1185">Reference proteome</keyword>
<gene>
    <name evidence="1" type="ORF">CF651_13580</name>
</gene>
<evidence type="ECO:0000313" key="2">
    <source>
        <dbReference type="Proteomes" id="UP000215509"/>
    </source>
</evidence>
<organism evidence="1 2">
    <name type="scientific">Paenibacillus rigui</name>
    <dbReference type="NCBI Taxonomy" id="554312"/>
    <lineage>
        <taxon>Bacteria</taxon>
        <taxon>Bacillati</taxon>
        <taxon>Bacillota</taxon>
        <taxon>Bacilli</taxon>
        <taxon>Bacillales</taxon>
        <taxon>Paenibacillaceae</taxon>
        <taxon>Paenibacillus</taxon>
    </lineage>
</organism>
<dbReference type="EMBL" id="NMQW01000018">
    <property type="protein sequence ID" value="OXM85732.1"/>
    <property type="molecule type" value="Genomic_DNA"/>
</dbReference>
<accession>A0A229UQM9</accession>
<comment type="caution">
    <text evidence="1">The sequence shown here is derived from an EMBL/GenBank/DDBJ whole genome shotgun (WGS) entry which is preliminary data.</text>
</comment>
<evidence type="ECO:0000313" key="1">
    <source>
        <dbReference type="EMBL" id="OXM85732.1"/>
    </source>
</evidence>